<organism evidence="1 2">
    <name type="scientific">Patagioenas fasciata monilis</name>
    <dbReference type="NCBI Taxonomy" id="372326"/>
    <lineage>
        <taxon>Eukaryota</taxon>
        <taxon>Metazoa</taxon>
        <taxon>Chordata</taxon>
        <taxon>Craniata</taxon>
        <taxon>Vertebrata</taxon>
        <taxon>Euteleostomi</taxon>
        <taxon>Archelosauria</taxon>
        <taxon>Archosauria</taxon>
        <taxon>Dinosauria</taxon>
        <taxon>Saurischia</taxon>
        <taxon>Theropoda</taxon>
        <taxon>Coelurosauria</taxon>
        <taxon>Aves</taxon>
        <taxon>Neognathae</taxon>
        <taxon>Neoaves</taxon>
        <taxon>Columbimorphae</taxon>
        <taxon>Columbiformes</taxon>
        <taxon>Columbidae</taxon>
        <taxon>Patagioenas</taxon>
    </lineage>
</organism>
<dbReference type="AlphaFoldDB" id="A0A1V4JC59"/>
<name>A0A1V4JC59_PATFA</name>
<evidence type="ECO:0000313" key="1">
    <source>
        <dbReference type="EMBL" id="OPJ69664.1"/>
    </source>
</evidence>
<dbReference type="Proteomes" id="UP000190648">
    <property type="component" value="Unassembled WGS sequence"/>
</dbReference>
<comment type="caution">
    <text evidence="1">The sequence shown here is derived from an EMBL/GenBank/DDBJ whole genome shotgun (WGS) entry which is preliminary data.</text>
</comment>
<accession>A0A1V4JC59</accession>
<sequence>MVKESLTFVITLLYRGYDNYGMEYLIGSSGDCLLLCSRSGEKMCACISYPKKDKAFCPKEQIKGFTSCWMDANATNDELGMMRRCGKIEKVMKNKRCGNIKKAIQQGLVCNMVGKEQKAYFQSALGLFSLAGHFN</sequence>
<protein>
    <submittedName>
        <fullName evidence="1">Uncharacterized protein</fullName>
    </submittedName>
</protein>
<evidence type="ECO:0000313" key="2">
    <source>
        <dbReference type="Proteomes" id="UP000190648"/>
    </source>
</evidence>
<keyword evidence="2" id="KW-1185">Reference proteome</keyword>
<reference evidence="1 2" key="1">
    <citation type="submission" date="2016-02" db="EMBL/GenBank/DDBJ databases">
        <title>Band-tailed pigeon sequencing and assembly.</title>
        <authorList>
            <person name="Soares A.E."/>
            <person name="Novak B.J."/>
            <person name="Rice E.S."/>
            <person name="O'Connell B."/>
            <person name="Chang D."/>
            <person name="Weber S."/>
            <person name="Shapiro B."/>
        </authorList>
    </citation>
    <scope>NUCLEOTIDE SEQUENCE [LARGE SCALE GENOMIC DNA]</scope>
    <source>
        <strain evidence="1">BTP2013</strain>
        <tissue evidence="1">Blood</tissue>
    </source>
</reference>
<gene>
    <name evidence="1" type="ORF">AV530_012657</name>
</gene>
<proteinExistence type="predicted"/>
<dbReference type="EMBL" id="LSYS01008075">
    <property type="protein sequence ID" value="OPJ69664.1"/>
    <property type="molecule type" value="Genomic_DNA"/>
</dbReference>